<comment type="similarity">
    <text evidence="1 4">Belongs to the metallo-dependent hydrolases superfamily. NagA family.</text>
</comment>
<feature type="binding site" evidence="6">
    <location>
        <position position="138"/>
    </location>
    <ligand>
        <name>substrate</name>
    </ligand>
</feature>
<keyword evidence="10" id="KW-1185">Reference proteome</keyword>
<feature type="active site" description="Proton donor/acceptor" evidence="5">
    <location>
        <position position="270"/>
    </location>
</feature>
<feature type="binding site" evidence="6">
    <location>
        <position position="247"/>
    </location>
    <ligand>
        <name>substrate</name>
    </ligand>
</feature>
<evidence type="ECO:0000256" key="7">
    <source>
        <dbReference type="PIRSR" id="PIRSR038994-3"/>
    </source>
</evidence>
<keyword evidence="2 7" id="KW-0479">Metal-binding</keyword>
<evidence type="ECO:0000256" key="3">
    <source>
        <dbReference type="ARBA" id="ARBA00022801"/>
    </source>
</evidence>
<protein>
    <submittedName>
        <fullName evidence="9">Amidohydrolase family protein</fullName>
    </submittedName>
</protein>
<feature type="binding site" evidence="6">
    <location>
        <begin position="215"/>
        <end position="216"/>
    </location>
    <ligand>
        <name>substrate</name>
    </ligand>
</feature>
<sequence>MTHARSVSGRLPGGEAAVTVHYTDEAIVAVDTAPTESPESLPLLTAGLIDLQVNGYAGLDINSAYVSAETVAELSDRLARIGVTSWAPTVITADEARILHALHQIDLARSTDPLVRAAVPMVHVEGPFISDRDGARGVHDPASIRPLDADEVERWAAHGPIGLVTVSPHTDDAPDHIARIRALGIEVAIGHTHASPEQIRRAVDAGARYSTHLGNGIPPMLPRHPNPIWTQLADDRLTTGIIADGHHLPAEVLEVMLRAKTPARAFLVSDLTAIGGLAPGRYETPVGGQVELEESGRLSYVGTEMLAGAASTLVDGVRTVATGTTFSLADAVGLATTVPGSIVAGRRPGLGRLSIGSPPDLVLWEADGDNLGESVTVVQSGRMVS</sequence>
<dbReference type="RefSeq" id="WP_163736061.1">
    <property type="nucleotide sequence ID" value="NZ_JAAGOA010000005.1"/>
</dbReference>
<evidence type="ECO:0000256" key="5">
    <source>
        <dbReference type="PIRSR" id="PIRSR038994-1"/>
    </source>
</evidence>
<evidence type="ECO:0000313" key="10">
    <source>
        <dbReference type="Proteomes" id="UP000475214"/>
    </source>
</evidence>
<evidence type="ECO:0000313" key="9">
    <source>
        <dbReference type="EMBL" id="NEE00418.1"/>
    </source>
</evidence>
<comment type="cofactor">
    <cofactor evidence="7">
        <name>a divalent metal cation</name>
        <dbReference type="ChEBI" id="CHEBI:60240"/>
    </cofactor>
    <text evidence="7">Binds 1 divalent metal cation per subunit.</text>
</comment>
<dbReference type="GO" id="GO:0046872">
    <property type="term" value="F:metal ion binding"/>
    <property type="evidence" value="ECO:0007669"/>
    <property type="project" value="UniProtKB-KW"/>
</dbReference>
<accession>A0A6L9S782</accession>
<feature type="binding site" evidence="6">
    <location>
        <begin position="306"/>
        <end position="308"/>
    </location>
    <ligand>
        <name>substrate</name>
    </ligand>
</feature>
<dbReference type="PIRSF" id="PIRSF038994">
    <property type="entry name" value="NagA"/>
    <property type="match status" value="1"/>
</dbReference>
<feature type="domain" description="Amidohydrolase-related" evidence="8">
    <location>
        <begin position="44"/>
        <end position="371"/>
    </location>
</feature>
<dbReference type="EMBL" id="JAAGOA010000005">
    <property type="protein sequence ID" value="NEE00418.1"/>
    <property type="molecule type" value="Genomic_DNA"/>
</dbReference>
<evidence type="ECO:0000256" key="6">
    <source>
        <dbReference type="PIRSR" id="PIRSR038994-2"/>
    </source>
</evidence>
<dbReference type="AlphaFoldDB" id="A0A6L9S782"/>
<dbReference type="InterPro" id="IPR003764">
    <property type="entry name" value="GlcNAc_6-P_deAcase"/>
</dbReference>
<dbReference type="PANTHER" id="PTHR11113">
    <property type="entry name" value="N-ACETYLGLUCOSAMINE-6-PHOSPHATE DEACETYLASE"/>
    <property type="match status" value="1"/>
</dbReference>
<feature type="binding site" evidence="7">
    <location>
        <position position="125"/>
    </location>
    <ligand>
        <name>Zn(2+)</name>
        <dbReference type="ChEBI" id="CHEBI:29105"/>
    </ligand>
</feature>
<dbReference type="PANTHER" id="PTHR11113:SF14">
    <property type="entry name" value="N-ACETYLGLUCOSAMINE-6-PHOSPHATE DEACETYLASE"/>
    <property type="match status" value="1"/>
</dbReference>
<name>A0A6L9S782_9ACTN</name>
<evidence type="ECO:0000256" key="1">
    <source>
        <dbReference type="ARBA" id="ARBA00010716"/>
    </source>
</evidence>
<dbReference type="Proteomes" id="UP000475214">
    <property type="component" value="Unassembled WGS sequence"/>
</dbReference>
<evidence type="ECO:0000259" key="8">
    <source>
        <dbReference type="Pfam" id="PF01979"/>
    </source>
</evidence>
<dbReference type="Pfam" id="PF01979">
    <property type="entry name" value="Amidohydro_1"/>
    <property type="match status" value="1"/>
</dbReference>
<proteinExistence type="inferred from homology"/>
<feature type="binding site" evidence="7">
    <location>
        <position position="212"/>
    </location>
    <ligand>
        <name>Zn(2+)</name>
        <dbReference type="ChEBI" id="CHEBI:29105"/>
    </ligand>
</feature>
<keyword evidence="3 4" id="KW-0378">Hydrolase</keyword>
<feature type="binding site" evidence="7">
    <location>
        <position position="191"/>
    </location>
    <ligand>
        <name>Zn(2+)</name>
        <dbReference type="ChEBI" id="CHEBI:29105"/>
    </ligand>
</feature>
<organism evidence="9 10">
    <name type="scientific">Phytoactinopolyspora halotolerans</name>
    <dbReference type="NCBI Taxonomy" id="1981512"/>
    <lineage>
        <taxon>Bacteria</taxon>
        <taxon>Bacillati</taxon>
        <taxon>Actinomycetota</taxon>
        <taxon>Actinomycetes</taxon>
        <taxon>Jiangellales</taxon>
        <taxon>Jiangellaceae</taxon>
        <taxon>Phytoactinopolyspora</taxon>
    </lineage>
</organism>
<dbReference type="SUPFAM" id="SSF51556">
    <property type="entry name" value="Metallo-dependent hydrolases"/>
    <property type="match status" value="1"/>
</dbReference>
<evidence type="ECO:0000256" key="4">
    <source>
        <dbReference type="PIRNR" id="PIRNR038994"/>
    </source>
</evidence>
<feature type="binding site" evidence="6">
    <location>
        <position position="223"/>
    </location>
    <ligand>
        <name>substrate</name>
    </ligand>
</feature>
<evidence type="ECO:0000256" key="2">
    <source>
        <dbReference type="ARBA" id="ARBA00022723"/>
    </source>
</evidence>
<comment type="caution">
    <text evidence="9">The sequence shown here is derived from an EMBL/GenBank/DDBJ whole genome shotgun (WGS) entry which is preliminary data.</text>
</comment>
<dbReference type="GO" id="GO:0008448">
    <property type="term" value="F:N-acetylglucosamine-6-phosphate deacetylase activity"/>
    <property type="evidence" value="ECO:0007669"/>
    <property type="project" value="InterPro"/>
</dbReference>
<dbReference type="GO" id="GO:0006046">
    <property type="term" value="P:N-acetylglucosamine catabolic process"/>
    <property type="evidence" value="ECO:0007669"/>
    <property type="project" value="TreeGrafter"/>
</dbReference>
<gene>
    <name evidence="9" type="ORF">G1H10_09575</name>
</gene>
<dbReference type="InterPro" id="IPR006680">
    <property type="entry name" value="Amidohydro-rel"/>
</dbReference>
<reference evidence="9 10" key="1">
    <citation type="submission" date="2020-02" db="EMBL/GenBank/DDBJ databases">
        <authorList>
            <person name="Li X.-J."/>
            <person name="Han X.-M."/>
        </authorList>
    </citation>
    <scope>NUCLEOTIDE SEQUENCE [LARGE SCALE GENOMIC DNA]</scope>
    <source>
        <strain evidence="9 10">CCTCC AB 2017055</strain>
    </source>
</reference>
<dbReference type="InterPro" id="IPR032466">
    <property type="entry name" value="Metal_Hydrolase"/>
</dbReference>
<keyword evidence="4" id="KW-0119">Carbohydrate metabolism</keyword>
<dbReference type="Gene3D" id="3.20.20.140">
    <property type="entry name" value="Metal-dependent hydrolases"/>
    <property type="match status" value="1"/>
</dbReference>